<feature type="region of interest" description="Disordered" evidence="1">
    <location>
        <begin position="35"/>
        <end position="94"/>
    </location>
</feature>
<dbReference type="EMBL" id="VSRR010035817">
    <property type="protein sequence ID" value="MPC72978.1"/>
    <property type="molecule type" value="Genomic_DNA"/>
</dbReference>
<organism evidence="2 3">
    <name type="scientific">Portunus trituberculatus</name>
    <name type="common">Swimming crab</name>
    <name type="synonym">Neptunus trituberculatus</name>
    <dbReference type="NCBI Taxonomy" id="210409"/>
    <lineage>
        <taxon>Eukaryota</taxon>
        <taxon>Metazoa</taxon>
        <taxon>Ecdysozoa</taxon>
        <taxon>Arthropoda</taxon>
        <taxon>Crustacea</taxon>
        <taxon>Multicrustacea</taxon>
        <taxon>Malacostraca</taxon>
        <taxon>Eumalacostraca</taxon>
        <taxon>Eucarida</taxon>
        <taxon>Decapoda</taxon>
        <taxon>Pleocyemata</taxon>
        <taxon>Brachyura</taxon>
        <taxon>Eubrachyura</taxon>
        <taxon>Portunoidea</taxon>
        <taxon>Portunidae</taxon>
        <taxon>Portuninae</taxon>
        <taxon>Portunus</taxon>
    </lineage>
</organism>
<reference evidence="2 3" key="1">
    <citation type="submission" date="2019-05" db="EMBL/GenBank/DDBJ databases">
        <title>Another draft genome of Portunus trituberculatus and its Hox gene families provides insights of decapod evolution.</title>
        <authorList>
            <person name="Jeong J.-H."/>
            <person name="Song I."/>
            <person name="Kim S."/>
            <person name="Choi T."/>
            <person name="Kim D."/>
            <person name="Ryu S."/>
            <person name="Kim W."/>
        </authorList>
    </citation>
    <scope>NUCLEOTIDE SEQUENCE [LARGE SCALE GENOMIC DNA]</scope>
    <source>
        <tissue evidence="2">Muscle</tissue>
    </source>
</reference>
<proteinExistence type="predicted"/>
<feature type="compositionally biased region" description="Low complexity" evidence="1">
    <location>
        <begin position="56"/>
        <end position="69"/>
    </location>
</feature>
<sequence>MKQQQQPFTCVKSALFFVDLTASPHLCQRAHVISRRRVSAARPNSPPPTSYVTNVSGGRAAASRAAADSPSRRQTHVGQRIEPLRQTQGQGTVM</sequence>
<protein>
    <submittedName>
        <fullName evidence="2">Uncharacterized protein</fullName>
    </submittedName>
</protein>
<accession>A0A5B7HWA6</accession>
<evidence type="ECO:0000313" key="3">
    <source>
        <dbReference type="Proteomes" id="UP000324222"/>
    </source>
</evidence>
<feature type="compositionally biased region" description="Polar residues" evidence="1">
    <location>
        <begin position="85"/>
        <end position="94"/>
    </location>
</feature>
<gene>
    <name evidence="2" type="ORF">E2C01_067294</name>
</gene>
<name>A0A5B7HWA6_PORTR</name>
<dbReference type="Proteomes" id="UP000324222">
    <property type="component" value="Unassembled WGS sequence"/>
</dbReference>
<evidence type="ECO:0000313" key="2">
    <source>
        <dbReference type="EMBL" id="MPC72978.1"/>
    </source>
</evidence>
<dbReference type="AlphaFoldDB" id="A0A5B7HWA6"/>
<comment type="caution">
    <text evidence="2">The sequence shown here is derived from an EMBL/GenBank/DDBJ whole genome shotgun (WGS) entry which is preliminary data.</text>
</comment>
<keyword evidence="3" id="KW-1185">Reference proteome</keyword>
<evidence type="ECO:0000256" key="1">
    <source>
        <dbReference type="SAM" id="MobiDB-lite"/>
    </source>
</evidence>